<reference evidence="2" key="1">
    <citation type="submission" date="2019-10" db="EMBL/GenBank/DDBJ databases">
        <title>The sequence and de novo assembly of the wild yak genome.</title>
        <authorList>
            <person name="Liu Y."/>
        </authorList>
    </citation>
    <scope>NUCLEOTIDE SEQUENCE [LARGE SCALE GENOMIC DNA]</scope>
    <source>
        <strain evidence="2">WY2019</strain>
    </source>
</reference>
<protein>
    <submittedName>
        <fullName evidence="2">Uncharacterized protein</fullName>
    </submittedName>
</protein>
<feature type="region of interest" description="Disordered" evidence="1">
    <location>
        <begin position="52"/>
        <end position="72"/>
    </location>
</feature>
<dbReference type="AlphaFoldDB" id="A0A6B0QWC1"/>
<organism evidence="2 3">
    <name type="scientific">Bos mutus</name>
    <name type="common">wild yak</name>
    <dbReference type="NCBI Taxonomy" id="72004"/>
    <lineage>
        <taxon>Eukaryota</taxon>
        <taxon>Metazoa</taxon>
        <taxon>Chordata</taxon>
        <taxon>Craniata</taxon>
        <taxon>Vertebrata</taxon>
        <taxon>Euteleostomi</taxon>
        <taxon>Mammalia</taxon>
        <taxon>Eutheria</taxon>
        <taxon>Laurasiatheria</taxon>
        <taxon>Artiodactyla</taxon>
        <taxon>Ruminantia</taxon>
        <taxon>Pecora</taxon>
        <taxon>Bovidae</taxon>
        <taxon>Bovinae</taxon>
        <taxon>Bos</taxon>
    </lineage>
</organism>
<evidence type="ECO:0000313" key="2">
    <source>
        <dbReference type="EMBL" id="MXQ81382.1"/>
    </source>
</evidence>
<dbReference type="EMBL" id="VBQZ03000007">
    <property type="protein sequence ID" value="MXQ81382.1"/>
    <property type="molecule type" value="Genomic_DNA"/>
</dbReference>
<comment type="caution">
    <text evidence="2">The sequence shown here is derived from an EMBL/GenBank/DDBJ whole genome shotgun (WGS) entry which is preliminary data.</text>
</comment>
<accession>A0A6B0QWC1</accession>
<feature type="compositionally biased region" description="Basic and acidic residues" evidence="1">
    <location>
        <begin position="53"/>
        <end position="62"/>
    </location>
</feature>
<keyword evidence="3" id="KW-1185">Reference proteome</keyword>
<gene>
    <name evidence="2" type="ORF">E5288_WYG005999</name>
</gene>
<proteinExistence type="predicted"/>
<evidence type="ECO:0000313" key="3">
    <source>
        <dbReference type="Proteomes" id="UP000322234"/>
    </source>
</evidence>
<name>A0A6B0QWC1_9CETA</name>
<sequence>MVQTCMVARVRMPDSALQAAEAGGRQYQSCRNGLLMPQNVFEPLKCCTPGTGERARDAEVRETASALVSGGR</sequence>
<dbReference type="Proteomes" id="UP000322234">
    <property type="component" value="Unassembled WGS sequence"/>
</dbReference>
<evidence type="ECO:0000256" key="1">
    <source>
        <dbReference type="SAM" id="MobiDB-lite"/>
    </source>
</evidence>